<keyword evidence="3" id="KW-1185">Reference proteome</keyword>
<gene>
    <name evidence="2" type="ORF">AUO94_01075</name>
</gene>
<dbReference type="InterPro" id="IPR016181">
    <property type="entry name" value="Acyl_CoA_acyltransferase"/>
</dbReference>
<feature type="domain" description="N-acetyltransferase" evidence="1">
    <location>
        <begin position="3"/>
        <end position="158"/>
    </location>
</feature>
<dbReference type="InterPro" id="IPR000182">
    <property type="entry name" value="GNAT_dom"/>
</dbReference>
<name>A0ABM5WSJ1_9BACL</name>
<protein>
    <submittedName>
        <fullName evidence="2">Acetyltransferase</fullName>
    </submittedName>
</protein>
<evidence type="ECO:0000313" key="3">
    <source>
        <dbReference type="Proteomes" id="UP000065533"/>
    </source>
</evidence>
<dbReference type="Pfam" id="PF00583">
    <property type="entry name" value="Acetyltransf_1"/>
    <property type="match status" value="1"/>
</dbReference>
<sequence length="160" mass="18046">MKIELIKAEVSDAPSILAMQKESFMPLLVKYQDIQTNPANETLEQVLTRITMSGSFFYKIVKGQKMVGAIRVKYGGENRFWISPIFVDPQFQGLGIAKEAMKLVEEQHAEAHVWELATILEEEATCRFYEKLGYQSTGVTQSLNSNATLGYFNKIAKDAD</sequence>
<accession>A0ABM5WSJ1</accession>
<organism evidence="2 3">
    <name type="scientific">Planococcus kocurii</name>
    <dbReference type="NCBI Taxonomy" id="1374"/>
    <lineage>
        <taxon>Bacteria</taxon>
        <taxon>Bacillati</taxon>
        <taxon>Bacillota</taxon>
        <taxon>Bacilli</taxon>
        <taxon>Bacillales</taxon>
        <taxon>Caryophanaceae</taxon>
        <taxon>Planococcus</taxon>
    </lineage>
</organism>
<proteinExistence type="predicted"/>
<evidence type="ECO:0000259" key="1">
    <source>
        <dbReference type="PROSITE" id="PS51186"/>
    </source>
</evidence>
<dbReference type="CDD" id="cd04301">
    <property type="entry name" value="NAT_SF"/>
    <property type="match status" value="1"/>
</dbReference>
<evidence type="ECO:0000313" key="2">
    <source>
        <dbReference type="EMBL" id="ALS77320.1"/>
    </source>
</evidence>
<dbReference type="Gene3D" id="3.40.630.30">
    <property type="match status" value="1"/>
</dbReference>
<dbReference type="RefSeq" id="WP_058384000.1">
    <property type="nucleotide sequence ID" value="NZ_CP013661.2"/>
</dbReference>
<dbReference type="SUPFAM" id="SSF55729">
    <property type="entry name" value="Acyl-CoA N-acyltransferases (Nat)"/>
    <property type="match status" value="1"/>
</dbReference>
<dbReference type="EMBL" id="CP013661">
    <property type="protein sequence ID" value="ALS77320.1"/>
    <property type="molecule type" value="Genomic_DNA"/>
</dbReference>
<reference evidence="2" key="1">
    <citation type="submission" date="2016-01" db="EMBL/GenBank/DDBJ databases">
        <title>Complete genome of Planococcus kocurri type strain.</title>
        <authorList>
            <person name="See-Too W.S."/>
        </authorList>
    </citation>
    <scope>NUCLEOTIDE SEQUENCE [LARGE SCALE GENOMIC DNA]</scope>
    <source>
        <strain evidence="2">ATCC 43650</strain>
    </source>
</reference>
<dbReference type="PROSITE" id="PS51186">
    <property type="entry name" value="GNAT"/>
    <property type="match status" value="1"/>
</dbReference>
<dbReference type="Proteomes" id="UP000065533">
    <property type="component" value="Chromosome"/>
</dbReference>